<accession>A0AAV7D6A6</accession>
<dbReference type="Proteomes" id="UP000824782">
    <property type="component" value="Unassembled WGS sequence"/>
</dbReference>
<dbReference type="AlphaFoldDB" id="A0AAV7D6A6"/>
<keyword evidence="2" id="KW-1185">Reference proteome</keyword>
<comment type="caution">
    <text evidence="1">The sequence shown here is derived from an EMBL/GenBank/DDBJ whole genome shotgun (WGS) entry which is preliminary data.</text>
</comment>
<name>A0AAV7D6A6_ENGPU</name>
<dbReference type="EMBL" id="WNYA01000001">
    <property type="protein sequence ID" value="KAG8591758.1"/>
    <property type="molecule type" value="Genomic_DNA"/>
</dbReference>
<evidence type="ECO:0000313" key="2">
    <source>
        <dbReference type="Proteomes" id="UP000824782"/>
    </source>
</evidence>
<gene>
    <name evidence="1" type="ORF">GDO81_000293</name>
</gene>
<organism evidence="1 2">
    <name type="scientific">Engystomops pustulosus</name>
    <name type="common">Tungara frog</name>
    <name type="synonym">Physalaemus pustulosus</name>
    <dbReference type="NCBI Taxonomy" id="76066"/>
    <lineage>
        <taxon>Eukaryota</taxon>
        <taxon>Metazoa</taxon>
        <taxon>Chordata</taxon>
        <taxon>Craniata</taxon>
        <taxon>Vertebrata</taxon>
        <taxon>Euteleostomi</taxon>
        <taxon>Amphibia</taxon>
        <taxon>Batrachia</taxon>
        <taxon>Anura</taxon>
        <taxon>Neobatrachia</taxon>
        <taxon>Hyloidea</taxon>
        <taxon>Leptodactylidae</taxon>
        <taxon>Leiuperinae</taxon>
        <taxon>Engystomops</taxon>
    </lineage>
</organism>
<protein>
    <submittedName>
        <fullName evidence="1">Uncharacterized protein</fullName>
    </submittedName>
</protein>
<reference evidence="1" key="1">
    <citation type="thesis" date="2020" institute="ProQuest LLC" country="789 East Eisenhower Parkway, Ann Arbor, MI, USA">
        <title>Comparative Genomics and Chromosome Evolution.</title>
        <authorList>
            <person name="Mudd A.B."/>
        </authorList>
    </citation>
    <scope>NUCLEOTIDE SEQUENCE</scope>
    <source>
        <strain evidence="1">237g6f4</strain>
        <tissue evidence="1">Blood</tissue>
    </source>
</reference>
<sequence length="81" mass="9355">MILQECRKTLLTPFLQLPNTYYPYHSTTPMHKDSPHPASPTTLLQQLIRIFTFTFFLQIPYKNAPQDASTTMNKDPPTTTI</sequence>
<proteinExistence type="predicted"/>
<evidence type="ECO:0000313" key="1">
    <source>
        <dbReference type="EMBL" id="KAG8591758.1"/>
    </source>
</evidence>